<sequence length="129" mass="14758">MKLSILIFVLGLATTTAFAQRITKADDGLDKKVLAVDVTGPALLTLEMVQELKLTTEQQQEVMQLNRQRYEQLQESELTDLRTRQLAVQKVHLNNDKALMKILTPEQVQRFLELEGRQNMLHLSELGNE</sequence>
<keyword evidence="1" id="KW-0732">Signal</keyword>
<evidence type="ECO:0008006" key="4">
    <source>
        <dbReference type="Google" id="ProtNLM"/>
    </source>
</evidence>
<dbReference type="AlphaFoldDB" id="A0A6B3LWQ1"/>
<feature type="chain" id="PRO_5025348418" description="Periplasmic heavy metal sensor" evidence="1">
    <location>
        <begin position="20"/>
        <end position="129"/>
    </location>
</feature>
<comment type="caution">
    <text evidence="2">The sequence shown here is derived from an EMBL/GenBank/DDBJ whole genome shotgun (WGS) entry which is preliminary data.</text>
</comment>
<accession>A0A6B3LWQ1</accession>
<dbReference type="RefSeq" id="WP_163914643.1">
    <property type="nucleotide sequence ID" value="NZ_JAAGWD010000003.1"/>
</dbReference>
<evidence type="ECO:0000313" key="2">
    <source>
        <dbReference type="EMBL" id="NEM97881.1"/>
    </source>
</evidence>
<feature type="signal peptide" evidence="1">
    <location>
        <begin position="1"/>
        <end position="19"/>
    </location>
</feature>
<dbReference type="Proteomes" id="UP000474777">
    <property type="component" value="Unassembled WGS sequence"/>
</dbReference>
<gene>
    <name evidence="2" type="ORF">GXP69_09260</name>
</gene>
<protein>
    <recommendedName>
        <fullName evidence="4">Periplasmic heavy metal sensor</fullName>
    </recommendedName>
</protein>
<keyword evidence="3" id="KW-1185">Reference proteome</keyword>
<evidence type="ECO:0000313" key="3">
    <source>
        <dbReference type="Proteomes" id="UP000474777"/>
    </source>
</evidence>
<evidence type="ECO:0000256" key="1">
    <source>
        <dbReference type="SAM" id="SignalP"/>
    </source>
</evidence>
<dbReference type="EMBL" id="JAAGWD010000003">
    <property type="protein sequence ID" value="NEM97881.1"/>
    <property type="molecule type" value="Genomic_DNA"/>
</dbReference>
<proteinExistence type="predicted"/>
<name>A0A6B3LWQ1_9BACT</name>
<reference evidence="2 3" key="1">
    <citation type="submission" date="2020-02" db="EMBL/GenBank/DDBJ databases">
        <authorList>
            <person name="Kim M.K."/>
        </authorList>
    </citation>
    <scope>NUCLEOTIDE SEQUENCE [LARGE SCALE GENOMIC DNA]</scope>
    <source>
        <strain evidence="2 3">BT327</strain>
    </source>
</reference>
<organism evidence="2 3">
    <name type="scientific">Pontibacter burrus</name>
    <dbReference type="NCBI Taxonomy" id="2704466"/>
    <lineage>
        <taxon>Bacteria</taxon>
        <taxon>Pseudomonadati</taxon>
        <taxon>Bacteroidota</taxon>
        <taxon>Cytophagia</taxon>
        <taxon>Cytophagales</taxon>
        <taxon>Hymenobacteraceae</taxon>
        <taxon>Pontibacter</taxon>
    </lineage>
</organism>